<evidence type="ECO:0000313" key="1">
    <source>
        <dbReference type="EMBL" id="AGO48859.1"/>
    </source>
</evidence>
<dbReference type="Proteomes" id="UP000014727">
    <property type="component" value="Segment"/>
</dbReference>
<keyword evidence="2" id="KW-1185">Reference proteome</keyword>
<protein>
    <submittedName>
        <fullName evidence="1">Uncharacterized protein</fullName>
    </submittedName>
</protein>
<organism evidence="1 2">
    <name type="scientific">Cellulophaga phage phi46:3</name>
    <dbReference type="NCBI Taxonomy" id="1327985"/>
    <lineage>
        <taxon>Viruses</taxon>
        <taxon>Duplodnaviria</taxon>
        <taxon>Heunggongvirae</taxon>
        <taxon>Uroviricota</taxon>
        <taxon>Caudoviricetes</taxon>
        <taxon>Pachyviridae</taxon>
        <taxon>Bacelvirus</taxon>
        <taxon>Bacelvirus phi46tres</taxon>
    </lineage>
</organism>
<dbReference type="KEGG" id="vg:16797369"/>
<proteinExistence type="predicted"/>
<name>R9ZZU4_9CAUD</name>
<gene>
    <name evidence="1" type="ORF">Phi46:3_gp115</name>
</gene>
<dbReference type="EMBL" id="KC821622">
    <property type="protein sequence ID" value="AGO48859.1"/>
    <property type="molecule type" value="Genomic_DNA"/>
</dbReference>
<evidence type="ECO:0000313" key="2">
    <source>
        <dbReference type="Proteomes" id="UP000014727"/>
    </source>
</evidence>
<sequence length="60" mass="6955">MKLTKKEVLELAKNLYSVTGIECQHVSELNSKSTTSEYNEAWIMDRGYFRGLADTIYNYT</sequence>
<accession>R9ZZU4</accession>
<reference evidence="2" key="2">
    <citation type="submission" date="2013-03" db="EMBL/GenBank/DDBJ databases">
        <title>The Cellulophaga phages: a novel, diverse, and globally ubiquitous model system.</title>
        <authorList>
            <person name="Holmfeldt K."/>
            <person name="Solonenko N."/>
            <person name="Shah M."/>
            <person name="Corrier K."/>
            <person name="Riemann L."/>
            <person name="VerBerkmoes N.C."/>
            <person name="Sullivan M.B."/>
        </authorList>
    </citation>
    <scope>NUCLEOTIDE SEQUENCE [LARGE SCALE GENOMIC DNA]</scope>
</reference>
<dbReference type="GeneID" id="16797369"/>
<dbReference type="RefSeq" id="YP_008241158.1">
    <property type="nucleotide sequence ID" value="NC_021792.1"/>
</dbReference>
<reference evidence="1 2" key="1">
    <citation type="journal article" date="2013" name="Proc. Natl. Acad. Sci. U.S.A.">
        <title>Twelve previously unknown phage genera are ubiquitous in global oceans.</title>
        <authorList>
            <person name="Holmfeldt K."/>
            <person name="Solonenko N."/>
            <person name="Shah M."/>
            <person name="Corrier K."/>
            <person name="Riemann L."/>
            <person name="Verberkmoes N.C."/>
            <person name="Sullivan M.B."/>
        </authorList>
    </citation>
    <scope>NUCLEOTIDE SEQUENCE [LARGE SCALE GENOMIC DNA]</scope>
    <source>
        <strain evidence="1">Phi46:3</strain>
    </source>
</reference>